<feature type="transmembrane region" description="Helical" evidence="8">
    <location>
        <begin position="12"/>
        <end position="31"/>
    </location>
</feature>
<keyword evidence="3" id="KW-0813">Transport</keyword>
<feature type="transmembrane region" description="Helical" evidence="8">
    <location>
        <begin position="116"/>
        <end position="131"/>
    </location>
</feature>
<keyword evidence="5 8" id="KW-0812">Transmembrane</keyword>
<dbReference type="InterPro" id="IPR052017">
    <property type="entry name" value="TSUP"/>
</dbReference>
<keyword evidence="6 8" id="KW-1133">Transmembrane helix</keyword>
<dbReference type="PANTHER" id="PTHR30269:SF23">
    <property type="entry name" value="MEMBRANE TRANSPORTER PROTEIN YDHB-RELATED"/>
    <property type="match status" value="1"/>
</dbReference>
<evidence type="ECO:0000256" key="6">
    <source>
        <dbReference type="ARBA" id="ARBA00022989"/>
    </source>
</evidence>
<dbReference type="Proteomes" id="UP001500027">
    <property type="component" value="Unassembled WGS sequence"/>
</dbReference>
<feature type="transmembrane region" description="Helical" evidence="8">
    <location>
        <begin position="151"/>
        <end position="173"/>
    </location>
</feature>
<comment type="similarity">
    <text evidence="2 8">Belongs to the 4-toluene sulfonate uptake permease (TSUP) (TC 2.A.102) family.</text>
</comment>
<comment type="subcellular location">
    <subcellularLocation>
        <location evidence="1 8">Cell membrane</location>
        <topology evidence="1 8">Multi-pass membrane protein</topology>
    </subcellularLocation>
</comment>
<feature type="transmembrane region" description="Helical" evidence="8">
    <location>
        <begin position="61"/>
        <end position="78"/>
    </location>
</feature>
<keyword evidence="10" id="KW-1185">Reference proteome</keyword>
<dbReference type="EMBL" id="BAABAV010000001">
    <property type="protein sequence ID" value="GAA4269016.1"/>
    <property type="molecule type" value="Genomic_DNA"/>
</dbReference>
<feature type="transmembrane region" description="Helical" evidence="8">
    <location>
        <begin position="185"/>
        <end position="203"/>
    </location>
</feature>
<evidence type="ECO:0000256" key="4">
    <source>
        <dbReference type="ARBA" id="ARBA00022475"/>
    </source>
</evidence>
<dbReference type="Pfam" id="PF01925">
    <property type="entry name" value="TauE"/>
    <property type="match status" value="1"/>
</dbReference>
<accession>A0ABP8E9S9</accession>
<evidence type="ECO:0000256" key="1">
    <source>
        <dbReference type="ARBA" id="ARBA00004651"/>
    </source>
</evidence>
<sequence length="259" mass="29389">MYHIHLNFSEILEFYNLSSIQWAAIGIAVFLLGLSKAGIKGIGIIIVVILAFVFGEKASTGVLLPLLIVADVFAVIYYNRHTRWSYIKKLMPWMIIGVLIAVWIGNYIAEIVFKRMMAIIIIGSVLIMFYTEYRKSNTIPTNKLFSGSAGFLAGFTTMIGNLAGPISNIYFLAMRLPKNEFIGTAAWLFFIINLFKLPFHFFVWETVTWESLALNSIMIPMVILGFFFGVKIVKRISNLNYRRFILIVTAIGGMILLFR</sequence>
<evidence type="ECO:0000256" key="3">
    <source>
        <dbReference type="ARBA" id="ARBA00022448"/>
    </source>
</evidence>
<evidence type="ECO:0000313" key="9">
    <source>
        <dbReference type="EMBL" id="GAA4269016.1"/>
    </source>
</evidence>
<feature type="transmembrane region" description="Helical" evidence="8">
    <location>
        <begin position="209"/>
        <end position="229"/>
    </location>
</feature>
<dbReference type="PANTHER" id="PTHR30269">
    <property type="entry name" value="TRANSMEMBRANE PROTEIN YFCA"/>
    <property type="match status" value="1"/>
</dbReference>
<feature type="transmembrane region" description="Helical" evidence="8">
    <location>
        <begin position="241"/>
        <end position="258"/>
    </location>
</feature>
<evidence type="ECO:0000313" key="10">
    <source>
        <dbReference type="Proteomes" id="UP001500027"/>
    </source>
</evidence>
<protein>
    <recommendedName>
        <fullName evidence="8">Probable membrane transporter protein</fullName>
    </recommendedName>
</protein>
<feature type="transmembrane region" description="Helical" evidence="8">
    <location>
        <begin position="90"/>
        <end position="109"/>
    </location>
</feature>
<evidence type="ECO:0000256" key="8">
    <source>
        <dbReference type="RuleBase" id="RU363041"/>
    </source>
</evidence>
<organism evidence="9 10">
    <name type="scientific">Hyunsoonleella aestuarii</name>
    <dbReference type="NCBI Taxonomy" id="912802"/>
    <lineage>
        <taxon>Bacteria</taxon>
        <taxon>Pseudomonadati</taxon>
        <taxon>Bacteroidota</taxon>
        <taxon>Flavobacteriia</taxon>
        <taxon>Flavobacteriales</taxon>
        <taxon>Flavobacteriaceae</taxon>
    </lineage>
</organism>
<proteinExistence type="inferred from homology"/>
<keyword evidence="4 8" id="KW-1003">Cell membrane</keyword>
<name>A0ABP8E9S9_9FLAO</name>
<evidence type="ECO:0000256" key="5">
    <source>
        <dbReference type="ARBA" id="ARBA00022692"/>
    </source>
</evidence>
<evidence type="ECO:0000256" key="7">
    <source>
        <dbReference type="ARBA" id="ARBA00023136"/>
    </source>
</evidence>
<keyword evidence="7 8" id="KW-0472">Membrane</keyword>
<comment type="caution">
    <text evidence="9">The sequence shown here is derived from an EMBL/GenBank/DDBJ whole genome shotgun (WGS) entry which is preliminary data.</text>
</comment>
<dbReference type="InterPro" id="IPR002781">
    <property type="entry name" value="TM_pro_TauE-like"/>
</dbReference>
<evidence type="ECO:0000256" key="2">
    <source>
        <dbReference type="ARBA" id="ARBA00009142"/>
    </source>
</evidence>
<reference evidence="10" key="1">
    <citation type="journal article" date="2019" name="Int. J. Syst. Evol. Microbiol.">
        <title>The Global Catalogue of Microorganisms (GCM) 10K type strain sequencing project: providing services to taxonomists for standard genome sequencing and annotation.</title>
        <authorList>
            <consortium name="The Broad Institute Genomics Platform"/>
            <consortium name="The Broad Institute Genome Sequencing Center for Infectious Disease"/>
            <person name="Wu L."/>
            <person name="Ma J."/>
        </authorList>
    </citation>
    <scope>NUCLEOTIDE SEQUENCE [LARGE SCALE GENOMIC DNA]</scope>
    <source>
        <strain evidence="10">JCM 17452</strain>
    </source>
</reference>
<gene>
    <name evidence="9" type="ORF">GCM10022257_11170</name>
</gene>